<dbReference type="AlphaFoldDB" id="A0A9P6JVI0"/>
<comment type="caution">
    <text evidence="1">The sequence shown here is derived from an EMBL/GenBank/DDBJ whole genome shotgun (WGS) entry which is preliminary data.</text>
</comment>
<protein>
    <submittedName>
        <fullName evidence="1">Uncharacterized protein</fullName>
    </submittedName>
</protein>
<reference evidence="1" key="1">
    <citation type="submission" date="2020-11" db="EMBL/GenBank/DDBJ databases">
        <authorList>
            <consortium name="DOE Joint Genome Institute"/>
            <person name="Ahrendt S."/>
            <person name="Riley R."/>
            <person name="Andreopoulos W."/>
            <person name="Labutti K."/>
            <person name="Pangilinan J."/>
            <person name="Ruiz-Duenas F.J."/>
            <person name="Barrasa J.M."/>
            <person name="Sanchez-Garcia M."/>
            <person name="Camarero S."/>
            <person name="Miyauchi S."/>
            <person name="Serrano A."/>
            <person name="Linde D."/>
            <person name="Babiker R."/>
            <person name="Drula E."/>
            <person name="Ayuso-Fernandez I."/>
            <person name="Pacheco R."/>
            <person name="Padilla G."/>
            <person name="Ferreira P."/>
            <person name="Barriuso J."/>
            <person name="Kellner H."/>
            <person name="Castanera R."/>
            <person name="Alfaro M."/>
            <person name="Ramirez L."/>
            <person name="Pisabarro A.G."/>
            <person name="Kuo A."/>
            <person name="Tritt A."/>
            <person name="Lipzen A."/>
            <person name="He G."/>
            <person name="Yan M."/>
            <person name="Ng V."/>
            <person name="Cullen D."/>
            <person name="Martin F."/>
            <person name="Rosso M.-N."/>
            <person name="Henrissat B."/>
            <person name="Hibbett D."/>
            <person name="Martinez A.T."/>
            <person name="Grigoriev I.V."/>
        </authorList>
    </citation>
    <scope>NUCLEOTIDE SEQUENCE</scope>
    <source>
        <strain evidence="1">CBS 506.95</strain>
    </source>
</reference>
<evidence type="ECO:0000313" key="2">
    <source>
        <dbReference type="Proteomes" id="UP000807306"/>
    </source>
</evidence>
<keyword evidence="2" id="KW-1185">Reference proteome</keyword>
<evidence type="ECO:0000313" key="1">
    <source>
        <dbReference type="EMBL" id="KAF9534003.1"/>
    </source>
</evidence>
<dbReference type="PROSITE" id="PS51257">
    <property type="entry name" value="PROKAR_LIPOPROTEIN"/>
    <property type="match status" value="1"/>
</dbReference>
<dbReference type="EMBL" id="MU157827">
    <property type="protein sequence ID" value="KAF9534003.1"/>
    <property type="molecule type" value="Genomic_DNA"/>
</dbReference>
<gene>
    <name evidence="1" type="ORF">CPB83DRAFT_844933</name>
</gene>
<accession>A0A9P6JVI0</accession>
<name>A0A9P6JVI0_9AGAR</name>
<organism evidence="1 2">
    <name type="scientific">Crepidotus variabilis</name>
    <dbReference type="NCBI Taxonomy" id="179855"/>
    <lineage>
        <taxon>Eukaryota</taxon>
        <taxon>Fungi</taxon>
        <taxon>Dikarya</taxon>
        <taxon>Basidiomycota</taxon>
        <taxon>Agaricomycotina</taxon>
        <taxon>Agaricomycetes</taxon>
        <taxon>Agaricomycetidae</taxon>
        <taxon>Agaricales</taxon>
        <taxon>Agaricineae</taxon>
        <taxon>Crepidotaceae</taxon>
        <taxon>Crepidotus</taxon>
    </lineage>
</organism>
<proteinExistence type="predicted"/>
<dbReference type="Proteomes" id="UP000807306">
    <property type="component" value="Unassembled WGS sequence"/>
</dbReference>
<sequence>MSLARIYRLEFIAASNYHFLSGCALSKRPQLLADHAPPHCVSSGDMQWREGWRGCFWLREKVGAEGSASCFHGRDCGLIASTCAAISTMINIGGFGCSFGLLMNWKG</sequence>